<dbReference type="PANTHER" id="PTHR43464">
    <property type="entry name" value="METHYLTRANSFERASE"/>
    <property type="match status" value="1"/>
</dbReference>
<organism evidence="5 6">
    <name type="scientific">Rhizorhabdus histidinilytica</name>
    <dbReference type="NCBI Taxonomy" id="439228"/>
    <lineage>
        <taxon>Bacteria</taxon>
        <taxon>Pseudomonadati</taxon>
        <taxon>Pseudomonadota</taxon>
        <taxon>Alphaproteobacteria</taxon>
        <taxon>Sphingomonadales</taxon>
        <taxon>Sphingomonadaceae</taxon>
        <taxon>Rhizorhabdus</taxon>
    </lineage>
</organism>
<dbReference type="EMBL" id="FUYM01000003">
    <property type="protein sequence ID" value="SKB50746.1"/>
    <property type="molecule type" value="Genomic_DNA"/>
</dbReference>
<dbReference type="InterPro" id="IPR029063">
    <property type="entry name" value="SAM-dependent_MTases_sf"/>
</dbReference>
<dbReference type="Proteomes" id="UP000189818">
    <property type="component" value="Unassembled WGS sequence"/>
</dbReference>
<dbReference type="PANTHER" id="PTHR43464:SF19">
    <property type="entry name" value="UBIQUINONE BIOSYNTHESIS O-METHYLTRANSFERASE, MITOCHONDRIAL"/>
    <property type="match status" value="1"/>
</dbReference>
<dbReference type="Gene3D" id="3.40.50.150">
    <property type="entry name" value="Vaccinia Virus protein VP39"/>
    <property type="match status" value="1"/>
</dbReference>
<dbReference type="AlphaFoldDB" id="A0A1T5BU73"/>
<evidence type="ECO:0000259" key="4">
    <source>
        <dbReference type="Pfam" id="PF13649"/>
    </source>
</evidence>
<evidence type="ECO:0000313" key="6">
    <source>
        <dbReference type="Proteomes" id="UP000189818"/>
    </source>
</evidence>
<keyword evidence="2" id="KW-0808">Transferase</keyword>
<protein>
    <submittedName>
        <fullName evidence="5">2-polyprenyl-3-methyl-5-hydroxy-6-metoxy-1,4-benzoquinol methylase</fullName>
    </submittedName>
</protein>
<keyword evidence="1 5" id="KW-0489">Methyltransferase</keyword>
<feature type="domain" description="Methyltransferase" evidence="4">
    <location>
        <begin position="61"/>
        <end position="160"/>
    </location>
</feature>
<sequence>MRALDRPAQQHEQMDAADLDPATYARILTDLAQVNRWTFAARPTLDFVARAVKGRDRFSLLDVGFGDGDLLRAIARWARKRGIRATLTGIDLNPRSAAIAAAATPRHLPIDYRTGDYRAHVEAAEADGQNGGFDLIVSSLVAHHMTPAELHDFLRVMEEHARIGWHINDLHRHRFAHIGFPLLARTMRWHRIVREDGQLSIARAFRPREWPPVLAEAGIGTEARVRRRFPFRICVERLR</sequence>
<dbReference type="GO" id="GO:0032259">
    <property type="term" value="P:methylation"/>
    <property type="evidence" value="ECO:0007669"/>
    <property type="project" value="UniProtKB-KW"/>
</dbReference>
<accession>A0A1T5BU73</accession>
<proteinExistence type="predicted"/>
<dbReference type="RefSeq" id="WP_079647612.1">
    <property type="nucleotide sequence ID" value="NZ_FUYM01000003.1"/>
</dbReference>
<evidence type="ECO:0000313" key="5">
    <source>
        <dbReference type="EMBL" id="SKB50746.1"/>
    </source>
</evidence>
<evidence type="ECO:0000256" key="2">
    <source>
        <dbReference type="ARBA" id="ARBA00022679"/>
    </source>
</evidence>
<evidence type="ECO:0000256" key="1">
    <source>
        <dbReference type="ARBA" id="ARBA00022603"/>
    </source>
</evidence>
<keyword evidence="3" id="KW-0949">S-adenosyl-L-methionine</keyword>
<dbReference type="GO" id="GO:0008168">
    <property type="term" value="F:methyltransferase activity"/>
    <property type="evidence" value="ECO:0007669"/>
    <property type="project" value="UniProtKB-KW"/>
</dbReference>
<dbReference type="CDD" id="cd02440">
    <property type="entry name" value="AdoMet_MTases"/>
    <property type="match status" value="1"/>
</dbReference>
<gene>
    <name evidence="5" type="ORF">SAMN06295920_103288</name>
</gene>
<dbReference type="SUPFAM" id="SSF53335">
    <property type="entry name" value="S-adenosyl-L-methionine-dependent methyltransferases"/>
    <property type="match status" value="1"/>
</dbReference>
<dbReference type="STRING" id="439228.SAMN06295920_103288"/>
<reference evidence="6" key="1">
    <citation type="submission" date="2017-02" db="EMBL/GenBank/DDBJ databases">
        <authorList>
            <person name="Varghese N."/>
            <person name="Submissions S."/>
        </authorList>
    </citation>
    <scope>NUCLEOTIDE SEQUENCE [LARGE SCALE GENOMIC DNA]</scope>
    <source>
        <strain evidence="6">UM2</strain>
    </source>
</reference>
<dbReference type="Pfam" id="PF13649">
    <property type="entry name" value="Methyltransf_25"/>
    <property type="match status" value="1"/>
</dbReference>
<evidence type="ECO:0000256" key="3">
    <source>
        <dbReference type="ARBA" id="ARBA00022691"/>
    </source>
</evidence>
<name>A0A1T5BU73_9SPHN</name>
<dbReference type="OrthoDB" id="9800454at2"/>
<keyword evidence="6" id="KW-1185">Reference proteome</keyword>
<dbReference type="InterPro" id="IPR041698">
    <property type="entry name" value="Methyltransf_25"/>
</dbReference>